<keyword evidence="2" id="KW-1185">Reference proteome</keyword>
<proteinExistence type="predicted"/>
<dbReference type="Proteomes" id="UP001344906">
    <property type="component" value="Unassembled WGS sequence"/>
</dbReference>
<organism evidence="1 2">
    <name type="scientific">Dictyobacter halimunensis</name>
    <dbReference type="NCBI Taxonomy" id="3026934"/>
    <lineage>
        <taxon>Bacteria</taxon>
        <taxon>Bacillati</taxon>
        <taxon>Chloroflexota</taxon>
        <taxon>Ktedonobacteria</taxon>
        <taxon>Ktedonobacterales</taxon>
        <taxon>Dictyobacteraceae</taxon>
        <taxon>Dictyobacter</taxon>
    </lineage>
</organism>
<name>A0ABQ6FUP9_9CHLR</name>
<dbReference type="RefSeq" id="WP_338254066.1">
    <property type="nucleotide sequence ID" value="NZ_BSRI01000002.1"/>
</dbReference>
<evidence type="ECO:0000313" key="2">
    <source>
        <dbReference type="Proteomes" id="UP001344906"/>
    </source>
</evidence>
<dbReference type="EMBL" id="BSRI01000002">
    <property type="protein sequence ID" value="GLV57986.1"/>
    <property type="molecule type" value="Genomic_DNA"/>
</dbReference>
<sequence>MDIFDELAGIDLRSLDPDGGVVAVMVCWRPCAKDPDPEQPGEKVFISSYLPLGASDLCCCGSGKRFADCCQPLPYWRPVCKNPSMQTYSLMHPQAAYFKHIPDDVVYAFLQNDERLYCVADDGSQHGCWLYWGDPAYDAPYGTLCFGDFTLSEDHSLRVSALSETRMEILLDLLKPLALDAPQMQIDPFPRLAKPRWRGSKR</sequence>
<reference evidence="1 2" key="1">
    <citation type="submission" date="2023-02" db="EMBL/GenBank/DDBJ databases">
        <title>Dictyobacter halimunensis sp. nov., a new member of the class Ktedonobacteria from forest soil in a geothermal area.</title>
        <authorList>
            <person name="Rachmania M.K."/>
            <person name="Ningsih F."/>
            <person name="Sakai Y."/>
            <person name="Yabe S."/>
            <person name="Yokota A."/>
            <person name="Sjamsuridzal W."/>
        </authorList>
    </citation>
    <scope>NUCLEOTIDE SEQUENCE [LARGE SCALE GENOMIC DNA]</scope>
    <source>
        <strain evidence="1 2">S3.2.2.5</strain>
    </source>
</reference>
<accession>A0ABQ6FUP9</accession>
<gene>
    <name evidence="1" type="ORF">KDH_48200</name>
</gene>
<comment type="caution">
    <text evidence="1">The sequence shown here is derived from an EMBL/GenBank/DDBJ whole genome shotgun (WGS) entry which is preliminary data.</text>
</comment>
<protein>
    <submittedName>
        <fullName evidence="1">Uncharacterized protein</fullName>
    </submittedName>
</protein>
<evidence type="ECO:0000313" key="1">
    <source>
        <dbReference type="EMBL" id="GLV57986.1"/>
    </source>
</evidence>